<evidence type="ECO:0000313" key="2">
    <source>
        <dbReference type="EMBL" id="WVZ23990.1"/>
    </source>
</evidence>
<dbReference type="EMBL" id="CP144700">
    <property type="protein sequence ID" value="WVZ23990.1"/>
    <property type="molecule type" value="Genomic_DNA"/>
</dbReference>
<dbReference type="AlphaFoldDB" id="A0AAQ3PAZ0"/>
<proteinExistence type="predicted"/>
<reference evidence="2 3" key="1">
    <citation type="journal article" date="2023" name="Life. Sci Alliance">
        <title>Evolutionary insights into 3D genome organization and epigenetic landscape of Vigna mungo.</title>
        <authorList>
            <person name="Junaid A."/>
            <person name="Singh B."/>
            <person name="Bhatia S."/>
        </authorList>
    </citation>
    <scope>NUCLEOTIDE SEQUENCE [LARGE SCALE GENOMIC DNA]</scope>
    <source>
        <strain evidence="2">Urdbean</strain>
    </source>
</reference>
<sequence length="106" mass="12047">MFVIVVLEKPSSMTAVPAERLSGRRTVTASTERERRRAQLPPSMRRNCAASAPQWRAISRPVACQTARSLEARAVGPGMRRWSLRSLTKRKIRRQQAEPIAEMFSR</sequence>
<name>A0AAQ3PAZ0_VIGMU</name>
<accession>A0AAQ3PAZ0</accession>
<keyword evidence="3" id="KW-1185">Reference proteome</keyword>
<feature type="region of interest" description="Disordered" evidence="1">
    <location>
        <begin position="17"/>
        <end position="52"/>
    </location>
</feature>
<organism evidence="2 3">
    <name type="scientific">Vigna mungo</name>
    <name type="common">Black gram</name>
    <name type="synonym">Phaseolus mungo</name>
    <dbReference type="NCBI Taxonomy" id="3915"/>
    <lineage>
        <taxon>Eukaryota</taxon>
        <taxon>Viridiplantae</taxon>
        <taxon>Streptophyta</taxon>
        <taxon>Embryophyta</taxon>
        <taxon>Tracheophyta</taxon>
        <taxon>Spermatophyta</taxon>
        <taxon>Magnoliopsida</taxon>
        <taxon>eudicotyledons</taxon>
        <taxon>Gunneridae</taxon>
        <taxon>Pentapetalae</taxon>
        <taxon>rosids</taxon>
        <taxon>fabids</taxon>
        <taxon>Fabales</taxon>
        <taxon>Fabaceae</taxon>
        <taxon>Papilionoideae</taxon>
        <taxon>50 kb inversion clade</taxon>
        <taxon>NPAAA clade</taxon>
        <taxon>indigoferoid/millettioid clade</taxon>
        <taxon>Phaseoleae</taxon>
        <taxon>Vigna</taxon>
    </lineage>
</organism>
<gene>
    <name evidence="2" type="ORF">V8G54_002534</name>
</gene>
<evidence type="ECO:0000313" key="3">
    <source>
        <dbReference type="Proteomes" id="UP001374535"/>
    </source>
</evidence>
<protein>
    <submittedName>
        <fullName evidence="2">Uncharacterized protein</fullName>
    </submittedName>
</protein>
<evidence type="ECO:0000256" key="1">
    <source>
        <dbReference type="SAM" id="MobiDB-lite"/>
    </source>
</evidence>
<dbReference type="Proteomes" id="UP001374535">
    <property type="component" value="Chromosome 1"/>
</dbReference>